<dbReference type="InterPro" id="IPR016162">
    <property type="entry name" value="Ald_DH_N"/>
</dbReference>
<dbReference type="SUPFAM" id="SSF53720">
    <property type="entry name" value="ALDH-like"/>
    <property type="match status" value="1"/>
</dbReference>
<dbReference type="GeneID" id="63734034"/>
<evidence type="ECO:0000313" key="5">
    <source>
        <dbReference type="EMBL" id="OJJ03982.1"/>
    </source>
</evidence>
<dbReference type="EC" id="1.2.1.3" evidence="2"/>
<dbReference type="InterPro" id="IPR016161">
    <property type="entry name" value="Ald_DH/histidinol_DH"/>
</dbReference>
<dbReference type="EMBL" id="KV878131">
    <property type="protein sequence ID" value="OJJ03982.1"/>
    <property type="molecule type" value="Genomic_DNA"/>
</dbReference>
<evidence type="ECO:0000256" key="1">
    <source>
        <dbReference type="ARBA" id="ARBA00009986"/>
    </source>
</evidence>
<dbReference type="Gene3D" id="3.40.605.10">
    <property type="entry name" value="Aldehyde Dehydrogenase, Chain A, domain 1"/>
    <property type="match status" value="1"/>
</dbReference>
<organism evidence="5 6">
    <name type="scientific">Aspergillus versicolor CBS 583.65</name>
    <dbReference type="NCBI Taxonomy" id="1036611"/>
    <lineage>
        <taxon>Eukaryota</taxon>
        <taxon>Fungi</taxon>
        <taxon>Dikarya</taxon>
        <taxon>Ascomycota</taxon>
        <taxon>Pezizomycotina</taxon>
        <taxon>Eurotiomycetes</taxon>
        <taxon>Eurotiomycetidae</taxon>
        <taxon>Eurotiales</taxon>
        <taxon>Aspergillaceae</taxon>
        <taxon>Aspergillus</taxon>
        <taxon>Aspergillus subgen. Nidulantes</taxon>
    </lineage>
</organism>
<dbReference type="PANTHER" id="PTHR11699">
    <property type="entry name" value="ALDEHYDE DEHYDROGENASE-RELATED"/>
    <property type="match status" value="1"/>
</dbReference>
<evidence type="ECO:0000256" key="2">
    <source>
        <dbReference type="ARBA" id="ARBA00024226"/>
    </source>
</evidence>
<reference evidence="6" key="1">
    <citation type="journal article" date="2017" name="Genome Biol.">
        <title>Comparative genomics reveals high biological diversity and specific adaptations in the industrially and medically important fungal genus Aspergillus.</title>
        <authorList>
            <person name="de Vries R.P."/>
            <person name="Riley R."/>
            <person name="Wiebenga A."/>
            <person name="Aguilar-Osorio G."/>
            <person name="Amillis S."/>
            <person name="Uchima C.A."/>
            <person name="Anderluh G."/>
            <person name="Asadollahi M."/>
            <person name="Askin M."/>
            <person name="Barry K."/>
            <person name="Battaglia E."/>
            <person name="Bayram O."/>
            <person name="Benocci T."/>
            <person name="Braus-Stromeyer S.A."/>
            <person name="Caldana C."/>
            <person name="Canovas D."/>
            <person name="Cerqueira G.C."/>
            <person name="Chen F."/>
            <person name="Chen W."/>
            <person name="Choi C."/>
            <person name="Clum A."/>
            <person name="Dos Santos R.A."/>
            <person name="Damasio A.R."/>
            <person name="Diallinas G."/>
            <person name="Emri T."/>
            <person name="Fekete E."/>
            <person name="Flipphi M."/>
            <person name="Freyberg S."/>
            <person name="Gallo A."/>
            <person name="Gournas C."/>
            <person name="Habgood R."/>
            <person name="Hainaut M."/>
            <person name="Harispe M.L."/>
            <person name="Henrissat B."/>
            <person name="Hilden K.S."/>
            <person name="Hope R."/>
            <person name="Hossain A."/>
            <person name="Karabika E."/>
            <person name="Karaffa L."/>
            <person name="Karanyi Z."/>
            <person name="Krasevec N."/>
            <person name="Kuo A."/>
            <person name="Kusch H."/>
            <person name="LaButti K."/>
            <person name="Lagendijk E.L."/>
            <person name="Lapidus A."/>
            <person name="Levasseur A."/>
            <person name="Lindquist E."/>
            <person name="Lipzen A."/>
            <person name="Logrieco A.F."/>
            <person name="MacCabe A."/>
            <person name="Maekelae M.R."/>
            <person name="Malavazi I."/>
            <person name="Melin P."/>
            <person name="Meyer V."/>
            <person name="Mielnichuk N."/>
            <person name="Miskei M."/>
            <person name="Molnar A.P."/>
            <person name="Mule G."/>
            <person name="Ngan C.Y."/>
            <person name="Orejas M."/>
            <person name="Orosz E."/>
            <person name="Ouedraogo J.P."/>
            <person name="Overkamp K.M."/>
            <person name="Park H.-S."/>
            <person name="Perrone G."/>
            <person name="Piumi F."/>
            <person name="Punt P.J."/>
            <person name="Ram A.F."/>
            <person name="Ramon A."/>
            <person name="Rauscher S."/>
            <person name="Record E."/>
            <person name="Riano-Pachon D.M."/>
            <person name="Robert V."/>
            <person name="Roehrig J."/>
            <person name="Ruller R."/>
            <person name="Salamov A."/>
            <person name="Salih N.S."/>
            <person name="Samson R.A."/>
            <person name="Sandor E."/>
            <person name="Sanguinetti M."/>
            <person name="Schuetze T."/>
            <person name="Sepcic K."/>
            <person name="Shelest E."/>
            <person name="Sherlock G."/>
            <person name="Sophianopoulou V."/>
            <person name="Squina F.M."/>
            <person name="Sun H."/>
            <person name="Susca A."/>
            <person name="Todd R.B."/>
            <person name="Tsang A."/>
            <person name="Unkles S.E."/>
            <person name="van de Wiele N."/>
            <person name="van Rossen-Uffink D."/>
            <person name="Oliveira J.V."/>
            <person name="Vesth T.C."/>
            <person name="Visser J."/>
            <person name="Yu J.-H."/>
            <person name="Zhou M."/>
            <person name="Andersen M.R."/>
            <person name="Archer D.B."/>
            <person name="Baker S.E."/>
            <person name="Benoit I."/>
            <person name="Brakhage A.A."/>
            <person name="Braus G.H."/>
            <person name="Fischer R."/>
            <person name="Frisvad J.C."/>
            <person name="Goldman G.H."/>
            <person name="Houbraken J."/>
            <person name="Oakley B."/>
            <person name="Pocsi I."/>
            <person name="Scazzocchio C."/>
            <person name="Seiboth B."/>
            <person name="vanKuyk P.A."/>
            <person name="Wortman J."/>
            <person name="Dyer P.S."/>
            <person name="Grigoriev I.V."/>
        </authorList>
    </citation>
    <scope>NUCLEOTIDE SEQUENCE [LARGE SCALE GENOMIC DNA]</scope>
    <source>
        <strain evidence="6">CBS 583.65</strain>
    </source>
</reference>
<evidence type="ECO:0000256" key="3">
    <source>
        <dbReference type="ARBA" id="ARBA00049194"/>
    </source>
</evidence>
<comment type="similarity">
    <text evidence="1">Belongs to the aldehyde dehydrogenase family.</text>
</comment>
<dbReference type="GO" id="GO:0004029">
    <property type="term" value="F:aldehyde dehydrogenase (NAD+) activity"/>
    <property type="evidence" value="ECO:0007669"/>
    <property type="project" value="UniProtKB-EC"/>
</dbReference>
<accession>A0A1L9PRC0</accession>
<evidence type="ECO:0000313" key="6">
    <source>
        <dbReference type="Proteomes" id="UP000184073"/>
    </source>
</evidence>
<dbReference type="STRING" id="1036611.A0A1L9PRC0"/>
<feature type="domain" description="Aldehyde dehydrogenase" evidence="4">
    <location>
        <begin position="41"/>
        <end position="159"/>
    </location>
</feature>
<dbReference type="Gene3D" id="3.40.309.10">
    <property type="entry name" value="Aldehyde Dehydrogenase, Chain A, domain 2"/>
    <property type="match status" value="1"/>
</dbReference>
<dbReference type="InterPro" id="IPR016163">
    <property type="entry name" value="Ald_DH_C"/>
</dbReference>
<protein>
    <recommendedName>
        <fullName evidence="2">aldehyde dehydrogenase (NAD(+))</fullName>
        <ecNumber evidence="2">1.2.1.3</ecNumber>
    </recommendedName>
</protein>
<evidence type="ECO:0000259" key="4">
    <source>
        <dbReference type="Pfam" id="PF00171"/>
    </source>
</evidence>
<dbReference type="VEuPathDB" id="FungiDB:ASPVEDRAFT_891233"/>
<name>A0A1L9PRC0_ASPVE</name>
<dbReference type="Proteomes" id="UP000184073">
    <property type="component" value="Unassembled WGS sequence"/>
</dbReference>
<dbReference type="AlphaFoldDB" id="A0A1L9PRC0"/>
<dbReference type="InterPro" id="IPR015590">
    <property type="entry name" value="Aldehyde_DH_dom"/>
</dbReference>
<sequence>MARNSVIDTQPDAEAAYTDSYTTNATYTTWACDTPQNHPERGHSIVGNYIVPTILTNVNHTMEIMNAETFGPWIPIMKVRSDEDAVKWMNDSEYGLSASVWTKDLVAGKEILKLLEAGTAFINRCDYPSPDLAWTGWKNSGMGFTLGPRAFDPFIKLKSYHVKESQG</sequence>
<dbReference type="OrthoDB" id="310895at2759"/>
<dbReference type="Pfam" id="PF00171">
    <property type="entry name" value="Aldedh"/>
    <property type="match status" value="1"/>
</dbReference>
<gene>
    <name evidence="5" type="ORF">ASPVEDRAFT_891233</name>
</gene>
<comment type="catalytic activity">
    <reaction evidence="3">
        <text>an aldehyde + NAD(+) + H2O = a carboxylate + NADH + 2 H(+)</text>
        <dbReference type="Rhea" id="RHEA:16185"/>
        <dbReference type="ChEBI" id="CHEBI:15377"/>
        <dbReference type="ChEBI" id="CHEBI:15378"/>
        <dbReference type="ChEBI" id="CHEBI:17478"/>
        <dbReference type="ChEBI" id="CHEBI:29067"/>
        <dbReference type="ChEBI" id="CHEBI:57540"/>
        <dbReference type="ChEBI" id="CHEBI:57945"/>
        <dbReference type="EC" id="1.2.1.3"/>
    </reaction>
</comment>
<proteinExistence type="inferred from homology"/>
<keyword evidence="6" id="KW-1185">Reference proteome</keyword>
<dbReference type="RefSeq" id="XP_040669744.1">
    <property type="nucleotide sequence ID" value="XM_040818523.1"/>
</dbReference>